<dbReference type="AlphaFoldDB" id="A0A397SP84"/>
<feature type="non-terminal residue" evidence="1">
    <location>
        <position position="363"/>
    </location>
</feature>
<dbReference type="SUPFAM" id="SSF52047">
    <property type="entry name" value="RNI-like"/>
    <property type="match status" value="1"/>
</dbReference>
<gene>
    <name evidence="1" type="ORF">C1645_776174</name>
</gene>
<dbReference type="EMBL" id="QKYT01000286">
    <property type="protein sequence ID" value="RIA87943.1"/>
    <property type="molecule type" value="Genomic_DNA"/>
</dbReference>
<protein>
    <recommendedName>
        <fullName evidence="3">F-box domain-containing protein</fullName>
    </recommendedName>
</protein>
<proteinExistence type="predicted"/>
<comment type="caution">
    <text evidence="1">The sequence shown here is derived from an EMBL/GenBank/DDBJ whole genome shotgun (WGS) entry which is preliminary data.</text>
</comment>
<evidence type="ECO:0000313" key="2">
    <source>
        <dbReference type="Proteomes" id="UP000265703"/>
    </source>
</evidence>
<sequence length="363" mass="43215">MVVPILWRNFLNYVFINRKYFLLLKIFFSYLSQDSKSLLLFNENNIDLSFMSTQKPLFNYISFFKSIVIFDMSQIIKVCFNSNFTENQKEIIDKEFYDMIFNQCSTIKCLDLSNELYERKYEMDFIQSKDHLSNLVEFMCTQCINEKIFFILAEICVNIKRLEIRKRDNINNPGLFKLIGAQNKLEYFCYRGRKRRMYNWNSFCEEMGQALIKQANTLKHFNSPIRLCIPLITLNSFVNLETLILGYFMYDIDNLHLVTLPKLQYLKVCYPKKVKELIQNTGGYLKKIEIYKPRIEAEDIIPILRVINQRCPRLEYLCFPYVVEVNNSLEELLINCKHLKTIFINGFYLNGDALLEILLKSIS</sequence>
<accession>A0A397SP84</accession>
<dbReference type="Proteomes" id="UP000265703">
    <property type="component" value="Unassembled WGS sequence"/>
</dbReference>
<keyword evidence="2" id="KW-1185">Reference proteome</keyword>
<evidence type="ECO:0008006" key="3">
    <source>
        <dbReference type="Google" id="ProtNLM"/>
    </source>
</evidence>
<evidence type="ECO:0000313" key="1">
    <source>
        <dbReference type="EMBL" id="RIA87943.1"/>
    </source>
</evidence>
<reference evidence="1 2" key="1">
    <citation type="submission" date="2018-06" db="EMBL/GenBank/DDBJ databases">
        <title>Comparative genomics reveals the genomic features of Rhizophagus irregularis, R. cerebriforme, R. diaphanum and Gigaspora rosea, and their symbiotic lifestyle signature.</title>
        <authorList>
            <person name="Morin E."/>
            <person name="San Clemente H."/>
            <person name="Chen E.C.H."/>
            <person name="De La Providencia I."/>
            <person name="Hainaut M."/>
            <person name="Kuo A."/>
            <person name="Kohler A."/>
            <person name="Murat C."/>
            <person name="Tang N."/>
            <person name="Roy S."/>
            <person name="Loubradou J."/>
            <person name="Henrissat B."/>
            <person name="Grigoriev I.V."/>
            <person name="Corradi N."/>
            <person name="Roux C."/>
            <person name="Martin F.M."/>
        </authorList>
    </citation>
    <scope>NUCLEOTIDE SEQUENCE [LARGE SCALE GENOMIC DNA]</scope>
    <source>
        <strain evidence="1 2">DAOM 227022</strain>
    </source>
</reference>
<dbReference type="Gene3D" id="3.80.10.10">
    <property type="entry name" value="Ribonuclease Inhibitor"/>
    <property type="match status" value="1"/>
</dbReference>
<organism evidence="1 2">
    <name type="scientific">Glomus cerebriforme</name>
    <dbReference type="NCBI Taxonomy" id="658196"/>
    <lineage>
        <taxon>Eukaryota</taxon>
        <taxon>Fungi</taxon>
        <taxon>Fungi incertae sedis</taxon>
        <taxon>Mucoromycota</taxon>
        <taxon>Glomeromycotina</taxon>
        <taxon>Glomeromycetes</taxon>
        <taxon>Glomerales</taxon>
        <taxon>Glomeraceae</taxon>
        <taxon>Glomus</taxon>
    </lineage>
</organism>
<name>A0A397SP84_9GLOM</name>
<dbReference type="InterPro" id="IPR032675">
    <property type="entry name" value="LRR_dom_sf"/>
</dbReference>